<dbReference type="EMBL" id="RCNT01000003">
    <property type="protein sequence ID" value="RMA42832.1"/>
    <property type="molecule type" value="Genomic_DNA"/>
</dbReference>
<dbReference type="Gene3D" id="3.40.50.300">
    <property type="entry name" value="P-loop containing nucleotide triphosphate hydrolases"/>
    <property type="match status" value="1"/>
</dbReference>
<dbReference type="InterPro" id="IPR027417">
    <property type="entry name" value="P-loop_NTPase"/>
</dbReference>
<dbReference type="OrthoDB" id="7802556at2"/>
<evidence type="ECO:0000313" key="1">
    <source>
        <dbReference type="EMBL" id="RMA42832.1"/>
    </source>
</evidence>
<protein>
    <submittedName>
        <fullName evidence="1">Nodulation protein NodH</fullName>
    </submittedName>
</protein>
<accession>A0A3L9Y360</accession>
<proteinExistence type="predicted"/>
<keyword evidence="2" id="KW-1185">Reference proteome</keyword>
<sequence length="477" mass="53911">MPRQFDAFVMFAEMRTGSNNLEATLNEFPDLDCLGEVFNPSFMGRHNTFEMFGIDMKAREKDPVRLFDALLENVEGLPGFRFFHDHDARVLERVLPDPKVAKIILTRNPLESYVSRKIAAATGQWRLTDMKHRRESNKITFDTEEFEVLLEKLQAFQIALQNGLQRTGQTAFYISYEDINDLDVINGMARYLGSSHEISATNKKLKKQNPSDLSQKVENFEEMAAAVAALDRFDLTRTPNFEPRRHPGVPGFFALPETGLLFLPINGSVVAPVVTWMAGLDGLAARDVASGMNQKELRQWMRRHEGHRSFTVLRHPVARAYDVFNRCILPNDRPAYAEARRVLRKMYGLPIPAKGLVEGYGAEEHKAAFLAFLAFLKGNLAGQTGLKVDPSWATQTAILQGMANVTLPDLLIREEEMAQELPALAAKLGHGDAGFDTPLPDEPFPLKSIYDGSVEDAAMEVYRRDYLNFGFPRWDRR</sequence>
<organism evidence="1 2">
    <name type="scientific">Rhodophyticola porphyridii</name>
    <dbReference type="NCBI Taxonomy" id="1852017"/>
    <lineage>
        <taxon>Bacteria</taxon>
        <taxon>Pseudomonadati</taxon>
        <taxon>Pseudomonadota</taxon>
        <taxon>Alphaproteobacteria</taxon>
        <taxon>Rhodobacterales</taxon>
        <taxon>Roseobacteraceae</taxon>
        <taxon>Rhodophyticola</taxon>
    </lineage>
</organism>
<dbReference type="SUPFAM" id="SSF52540">
    <property type="entry name" value="P-loop containing nucleoside triphosphate hydrolases"/>
    <property type="match status" value="1"/>
</dbReference>
<gene>
    <name evidence="1" type="ORF">D9R08_08650</name>
</gene>
<comment type="caution">
    <text evidence="1">The sequence shown here is derived from an EMBL/GenBank/DDBJ whole genome shotgun (WGS) entry which is preliminary data.</text>
</comment>
<name>A0A3L9Y360_9RHOB</name>
<evidence type="ECO:0000313" key="2">
    <source>
        <dbReference type="Proteomes" id="UP000281343"/>
    </source>
</evidence>
<reference evidence="1 2" key="1">
    <citation type="submission" date="2018-10" db="EMBL/GenBank/DDBJ databases">
        <authorList>
            <person name="Jung H.S."/>
            <person name="Jeon C.O."/>
        </authorList>
    </citation>
    <scope>NUCLEOTIDE SEQUENCE [LARGE SCALE GENOMIC DNA]</scope>
    <source>
        <strain evidence="1 2">MA-7-27</strain>
    </source>
</reference>
<dbReference type="RefSeq" id="WP_121897618.1">
    <property type="nucleotide sequence ID" value="NZ_RCNT01000003.1"/>
</dbReference>
<dbReference type="AlphaFoldDB" id="A0A3L9Y360"/>
<dbReference type="Proteomes" id="UP000281343">
    <property type="component" value="Unassembled WGS sequence"/>
</dbReference>